<dbReference type="CDD" id="cd05162">
    <property type="entry name" value="PWWP"/>
    <property type="match status" value="1"/>
</dbReference>
<proteinExistence type="predicted"/>
<feature type="domain" description="PWWP" evidence="2">
    <location>
        <begin position="45"/>
        <end position="107"/>
    </location>
</feature>
<dbReference type="InParanoid" id="A0A059BQW1"/>
<organism evidence="3">
    <name type="scientific">Eucalyptus grandis</name>
    <name type="common">Flooded gum</name>
    <dbReference type="NCBI Taxonomy" id="71139"/>
    <lineage>
        <taxon>Eukaryota</taxon>
        <taxon>Viridiplantae</taxon>
        <taxon>Streptophyta</taxon>
        <taxon>Embryophyta</taxon>
        <taxon>Tracheophyta</taxon>
        <taxon>Spermatophyta</taxon>
        <taxon>Magnoliopsida</taxon>
        <taxon>eudicotyledons</taxon>
        <taxon>Gunneridae</taxon>
        <taxon>Pentapetalae</taxon>
        <taxon>rosids</taxon>
        <taxon>malvids</taxon>
        <taxon>Myrtales</taxon>
        <taxon>Myrtaceae</taxon>
        <taxon>Myrtoideae</taxon>
        <taxon>Eucalypteae</taxon>
        <taxon>Eucalyptus</taxon>
    </lineage>
</organism>
<feature type="compositionally biased region" description="Basic and acidic residues" evidence="1">
    <location>
        <begin position="160"/>
        <end position="174"/>
    </location>
</feature>
<feature type="compositionally biased region" description="Basic and acidic residues" evidence="1">
    <location>
        <begin position="135"/>
        <end position="148"/>
    </location>
</feature>
<feature type="compositionally biased region" description="Polar residues" evidence="1">
    <location>
        <begin position="522"/>
        <end position="531"/>
    </location>
</feature>
<evidence type="ECO:0000259" key="2">
    <source>
        <dbReference type="PROSITE" id="PS50812"/>
    </source>
</evidence>
<feature type="compositionally biased region" description="Basic and acidic residues" evidence="1">
    <location>
        <begin position="438"/>
        <end position="457"/>
    </location>
</feature>
<gene>
    <name evidence="3" type="ORF">EUGRSUZ_F02139</name>
</gene>
<protein>
    <recommendedName>
        <fullName evidence="2">PWWP domain-containing protein</fullName>
    </recommendedName>
</protein>
<dbReference type="eggNOG" id="ENOG502S6EP">
    <property type="taxonomic scope" value="Eukaryota"/>
</dbReference>
<dbReference type="Gramene" id="KCW68488">
    <property type="protein sequence ID" value="KCW68488"/>
    <property type="gene ID" value="EUGRSUZ_F02139"/>
</dbReference>
<feature type="compositionally biased region" description="Basic and acidic residues" evidence="1">
    <location>
        <begin position="490"/>
        <end position="506"/>
    </location>
</feature>
<reference evidence="3" key="1">
    <citation type="submission" date="2013-07" db="EMBL/GenBank/DDBJ databases">
        <title>The genome of Eucalyptus grandis.</title>
        <authorList>
            <person name="Schmutz J."/>
            <person name="Hayes R."/>
            <person name="Myburg A."/>
            <person name="Tuskan G."/>
            <person name="Grattapaglia D."/>
            <person name="Rokhsar D.S."/>
        </authorList>
    </citation>
    <scope>NUCLEOTIDE SEQUENCE</scope>
    <source>
        <tissue evidence="3">Leaf extractions</tissue>
    </source>
</reference>
<dbReference type="STRING" id="71139.A0A059BQW1"/>
<sequence length="556" mass="62154">MILDVLFVMLVGSMKKSNPSSIRSSVAGNTGMEGTSTQSKGDFVPGSLIWVRLNGDSWWPAQVVDGDTVSESNKPSKRLAGEVLVRLYGSYKHLYADPLKCRNDFESVLKQNNGSYHHVFVKALKTELASSTSAKLKERGCKHTERRNGASQDNGSNQDMEDRNQNLEDRKSGDADAEGYTDLTVKRTGGHSAHPIAEGSKMKLGSQRAEGATLRTFQRSKTHRKERLSDNQDPSNTKDGLPTTPRTVEAGESGISRRERIDKCLELKNGSTEHLKIRTPNQDWVEKNHESTTDNASVSAKRKSSKLKQDSVSSRIKLYGRSAAEKAKLRISGQLGPQAKPKAIVTSIESKVESKSLKKHYEVKNEQKQKSFCQHEQQGYDEVDRHDSMARGLKRKDQIMDHDKECKILKQEEKRKNCKPSSTRVDENSINESPLLERSVKKLDANKRKTEQDNVQKELKSNIKDNVQKELESNIKDNVQKELESNIKYAKEETKMRPAKEVESVKQKKPASATTPSPSSTGRAQELSTRQLRVMRSLGLISPAGSPFPKGRTPLS</sequence>
<dbReference type="Pfam" id="PF00855">
    <property type="entry name" value="PWWP"/>
    <property type="match status" value="1"/>
</dbReference>
<evidence type="ECO:0000256" key="1">
    <source>
        <dbReference type="SAM" id="MobiDB-lite"/>
    </source>
</evidence>
<dbReference type="AlphaFoldDB" id="A0A059BQW1"/>
<dbReference type="PANTHER" id="PTHR33697">
    <property type="entry name" value="T17B22.17 PROTEIN-RELATED"/>
    <property type="match status" value="1"/>
</dbReference>
<dbReference type="InterPro" id="IPR044679">
    <property type="entry name" value="PWWP2-like"/>
</dbReference>
<dbReference type="OrthoDB" id="641149at2759"/>
<dbReference type="KEGG" id="egr:104449172"/>
<dbReference type="OMA" id="VEKNHES"/>
<feature type="compositionally biased region" description="Polar residues" evidence="1">
    <location>
        <begin position="149"/>
        <end position="158"/>
    </location>
</feature>
<dbReference type="InterPro" id="IPR000313">
    <property type="entry name" value="PWWP_dom"/>
</dbReference>
<feature type="region of interest" description="Disordered" evidence="1">
    <location>
        <begin position="412"/>
        <end position="457"/>
    </location>
</feature>
<feature type="compositionally biased region" description="Polar residues" evidence="1">
    <location>
        <begin position="419"/>
        <end position="432"/>
    </location>
</feature>
<dbReference type="EMBL" id="KK198758">
    <property type="protein sequence ID" value="KCW68488.1"/>
    <property type="molecule type" value="Genomic_DNA"/>
</dbReference>
<dbReference type="Gene3D" id="2.30.30.140">
    <property type="match status" value="1"/>
</dbReference>
<name>A0A059BQW1_EUCGR</name>
<dbReference type="PROSITE" id="PS50812">
    <property type="entry name" value="PWWP"/>
    <property type="match status" value="1"/>
</dbReference>
<feature type="compositionally biased region" description="Low complexity" evidence="1">
    <location>
        <begin position="510"/>
        <end position="521"/>
    </location>
</feature>
<dbReference type="PANTHER" id="PTHR33697:SF1">
    <property type="entry name" value="TUDOR_PWWP_MBT SUPERFAMILY PROTEIN"/>
    <property type="match status" value="1"/>
</dbReference>
<feature type="region of interest" description="Disordered" evidence="1">
    <location>
        <begin position="132"/>
        <end position="257"/>
    </location>
</feature>
<feature type="region of interest" description="Disordered" evidence="1">
    <location>
        <begin position="490"/>
        <end position="531"/>
    </location>
</feature>
<accession>A0A059BQW1</accession>
<evidence type="ECO:0000313" key="3">
    <source>
        <dbReference type="EMBL" id="KCW68488.1"/>
    </source>
</evidence>
<feature type="region of interest" description="Disordered" evidence="1">
    <location>
        <begin position="278"/>
        <end position="313"/>
    </location>
</feature>
<dbReference type="SUPFAM" id="SSF63748">
    <property type="entry name" value="Tudor/PWWP/MBT"/>
    <property type="match status" value="1"/>
</dbReference>